<comment type="caution">
    <text evidence="1">The sequence shown here is derived from an EMBL/GenBank/DDBJ whole genome shotgun (WGS) entry which is preliminary data.</text>
</comment>
<protein>
    <submittedName>
        <fullName evidence="1">Uncharacterized protein</fullName>
    </submittedName>
</protein>
<sequence length="138" mass="14224">MNALAFVDTSHPPQDAPTRHVARVAKVNAGTLTAALHPCWQTELPVLACAAGLPPLSEGDLVMVETVSGGVVVTRLLRNTASAQDAPLVIDHPQGIVLRVGNTELTITPEGAITLNGQSLALDAAAEVALRGAAIRLN</sequence>
<organism evidence="1 2">
    <name type="scientific">Natronocella acetinitrilica</name>
    <dbReference type="NCBI Taxonomy" id="414046"/>
    <lineage>
        <taxon>Bacteria</taxon>
        <taxon>Pseudomonadati</taxon>
        <taxon>Pseudomonadota</taxon>
        <taxon>Gammaproteobacteria</taxon>
        <taxon>Chromatiales</taxon>
        <taxon>Ectothiorhodospiraceae</taxon>
        <taxon>Natronocella</taxon>
    </lineage>
</organism>
<dbReference type="EMBL" id="JALJXV010000001">
    <property type="protein sequence ID" value="MCP1672926.1"/>
    <property type="molecule type" value="Genomic_DNA"/>
</dbReference>
<name>A0AAE3G1F2_9GAMM</name>
<keyword evidence="2" id="KW-1185">Reference proteome</keyword>
<gene>
    <name evidence="1" type="ORF">J2T57_000018</name>
</gene>
<dbReference type="AlphaFoldDB" id="A0AAE3G1F2"/>
<reference evidence="1" key="1">
    <citation type="submission" date="2022-03" db="EMBL/GenBank/DDBJ databases">
        <title>Genomic Encyclopedia of Type Strains, Phase III (KMG-III): the genomes of soil and plant-associated and newly described type strains.</title>
        <authorList>
            <person name="Whitman W."/>
        </authorList>
    </citation>
    <scope>NUCLEOTIDE SEQUENCE</scope>
    <source>
        <strain evidence="1">ANL 6-2</strain>
    </source>
</reference>
<dbReference type="RefSeq" id="WP_253472444.1">
    <property type="nucleotide sequence ID" value="NZ_JALJXV010000001.1"/>
</dbReference>
<evidence type="ECO:0000313" key="1">
    <source>
        <dbReference type="EMBL" id="MCP1672926.1"/>
    </source>
</evidence>
<proteinExistence type="predicted"/>
<accession>A0AAE3G1F2</accession>
<dbReference type="Proteomes" id="UP001205843">
    <property type="component" value="Unassembled WGS sequence"/>
</dbReference>
<evidence type="ECO:0000313" key="2">
    <source>
        <dbReference type="Proteomes" id="UP001205843"/>
    </source>
</evidence>